<feature type="compositionally biased region" description="Low complexity" evidence="1">
    <location>
        <begin position="38"/>
        <end position="60"/>
    </location>
</feature>
<name>A0A3N4I334_ASCIM</name>
<evidence type="ECO:0000313" key="2">
    <source>
        <dbReference type="EMBL" id="RPA78510.1"/>
    </source>
</evidence>
<evidence type="ECO:0000256" key="1">
    <source>
        <dbReference type="SAM" id="MobiDB-lite"/>
    </source>
</evidence>
<dbReference type="Proteomes" id="UP000275078">
    <property type="component" value="Unassembled WGS sequence"/>
</dbReference>
<protein>
    <submittedName>
        <fullName evidence="2">Uncharacterized protein</fullName>
    </submittedName>
</protein>
<feature type="compositionally biased region" description="Basic and acidic residues" evidence="1">
    <location>
        <begin position="1"/>
        <end position="11"/>
    </location>
</feature>
<feature type="compositionally biased region" description="Polar residues" evidence="1">
    <location>
        <begin position="90"/>
        <end position="100"/>
    </location>
</feature>
<dbReference type="AlphaFoldDB" id="A0A3N4I334"/>
<sequence>MCRNERQEKEFATTVEATLPPCAKARPRRPRQTDSSPQTESELSTQQQQQQQQQQQLQTSRTNRNSNRPPLRHLSEPPQPPSCLPHRLQLLQSSIPTSKPNRPAQVLVRSHLRAFNHGTSHFLDTTANASLTSAAAT</sequence>
<keyword evidence="3" id="KW-1185">Reference proteome</keyword>
<feature type="region of interest" description="Disordered" evidence="1">
    <location>
        <begin position="1"/>
        <end position="104"/>
    </location>
</feature>
<organism evidence="2 3">
    <name type="scientific">Ascobolus immersus RN42</name>
    <dbReference type="NCBI Taxonomy" id="1160509"/>
    <lineage>
        <taxon>Eukaryota</taxon>
        <taxon>Fungi</taxon>
        <taxon>Dikarya</taxon>
        <taxon>Ascomycota</taxon>
        <taxon>Pezizomycotina</taxon>
        <taxon>Pezizomycetes</taxon>
        <taxon>Pezizales</taxon>
        <taxon>Ascobolaceae</taxon>
        <taxon>Ascobolus</taxon>
    </lineage>
</organism>
<gene>
    <name evidence="2" type="ORF">BJ508DRAFT_329135</name>
</gene>
<dbReference type="EMBL" id="ML119710">
    <property type="protein sequence ID" value="RPA78510.1"/>
    <property type="molecule type" value="Genomic_DNA"/>
</dbReference>
<evidence type="ECO:0000313" key="3">
    <source>
        <dbReference type="Proteomes" id="UP000275078"/>
    </source>
</evidence>
<proteinExistence type="predicted"/>
<accession>A0A3N4I334</accession>
<reference evidence="2 3" key="1">
    <citation type="journal article" date="2018" name="Nat. Ecol. Evol.">
        <title>Pezizomycetes genomes reveal the molecular basis of ectomycorrhizal truffle lifestyle.</title>
        <authorList>
            <person name="Murat C."/>
            <person name="Payen T."/>
            <person name="Noel B."/>
            <person name="Kuo A."/>
            <person name="Morin E."/>
            <person name="Chen J."/>
            <person name="Kohler A."/>
            <person name="Krizsan K."/>
            <person name="Balestrini R."/>
            <person name="Da Silva C."/>
            <person name="Montanini B."/>
            <person name="Hainaut M."/>
            <person name="Levati E."/>
            <person name="Barry K.W."/>
            <person name="Belfiori B."/>
            <person name="Cichocki N."/>
            <person name="Clum A."/>
            <person name="Dockter R.B."/>
            <person name="Fauchery L."/>
            <person name="Guy J."/>
            <person name="Iotti M."/>
            <person name="Le Tacon F."/>
            <person name="Lindquist E.A."/>
            <person name="Lipzen A."/>
            <person name="Malagnac F."/>
            <person name="Mello A."/>
            <person name="Molinier V."/>
            <person name="Miyauchi S."/>
            <person name="Poulain J."/>
            <person name="Riccioni C."/>
            <person name="Rubini A."/>
            <person name="Sitrit Y."/>
            <person name="Splivallo R."/>
            <person name="Traeger S."/>
            <person name="Wang M."/>
            <person name="Zifcakova L."/>
            <person name="Wipf D."/>
            <person name="Zambonelli A."/>
            <person name="Paolocci F."/>
            <person name="Nowrousian M."/>
            <person name="Ottonello S."/>
            <person name="Baldrian P."/>
            <person name="Spatafora J.W."/>
            <person name="Henrissat B."/>
            <person name="Nagy L.G."/>
            <person name="Aury J.M."/>
            <person name="Wincker P."/>
            <person name="Grigoriev I.V."/>
            <person name="Bonfante P."/>
            <person name="Martin F.M."/>
        </authorList>
    </citation>
    <scope>NUCLEOTIDE SEQUENCE [LARGE SCALE GENOMIC DNA]</scope>
    <source>
        <strain evidence="2 3">RN42</strain>
    </source>
</reference>